<evidence type="ECO:0000256" key="1">
    <source>
        <dbReference type="ARBA" id="ARBA00005104"/>
    </source>
</evidence>
<evidence type="ECO:0000313" key="5">
    <source>
        <dbReference type="EMBL" id="SHK94486.1"/>
    </source>
</evidence>
<dbReference type="RefSeq" id="WP_073278348.1">
    <property type="nucleotide sequence ID" value="NZ_FRAC01000020.1"/>
</dbReference>
<dbReference type="SUPFAM" id="SSF53597">
    <property type="entry name" value="Dihydrofolate reductase-like"/>
    <property type="match status" value="1"/>
</dbReference>
<protein>
    <submittedName>
        <fullName evidence="5">Riboflavin-specific deaminase C-terminal domain-containing protein</fullName>
    </submittedName>
</protein>
<keyword evidence="6" id="KW-1185">Reference proteome</keyword>
<dbReference type="STRING" id="1121322.SAMN02745136_03724"/>
<evidence type="ECO:0000256" key="2">
    <source>
        <dbReference type="ARBA" id="ARBA00022857"/>
    </source>
</evidence>
<dbReference type="GO" id="GO:0009231">
    <property type="term" value="P:riboflavin biosynthetic process"/>
    <property type="evidence" value="ECO:0007669"/>
    <property type="project" value="InterPro"/>
</dbReference>
<feature type="domain" description="Bacterial bifunctional deaminase-reductase C-terminal" evidence="4">
    <location>
        <begin position="2"/>
        <end position="195"/>
    </location>
</feature>
<dbReference type="EMBL" id="FRAC01000020">
    <property type="protein sequence ID" value="SHK94486.1"/>
    <property type="molecule type" value="Genomic_DNA"/>
</dbReference>
<dbReference type="Proteomes" id="UP000184386">
    <property type="component" value="Unassembled WGS sequence"/>
</dbReference>
<sequence length="225" mass="25076">MKVSMVSQISIDGKITLGKGNSSKMLFELLTEQDMRYIHGIRGQVDGIIVGMNTIRTDNPTLTCRYDMGSDPVRIIPSKSMQVPKDSNILTDVTKTIFITISSSPNAEIIEQIEKIPNKSVIVCGEDEINFHKAFKILEEKFDIHSIMLEGGGKINWSLIEEDLIDEIIVMQLPIIIGGGENTSLVDGNGFTDLKSISKFKFSGMEIRDNISILKYVKVHEKKIA</sequence>
<comment type="pathway">
    <text evidence="1">Cofactor biosynthesis; riboflavin biosynthesis.</text>
</comment>
<dbReference type="InterPro" id="IPR024072">
    <property type="entry name" value="DHFR-like_dom_sf"/>
</dbReference>
<reference evidence="5 6" key="1">
    <citation type="submission" date="2016-11" db="EMBL/GenBank/DDBJ databases">
        <authorList>
            <person name="Jaros S."/>
            <person name="Januszkiewicz K."/>
            <person name="Wedrychowicz H."/>
        </authorList>
    </citation>
    <scope>NUCLEOTIDE SEQUENCE [LARGE SCALE GENOMIC DNA]</scope>
    <source>
        <strain evidence="5 6">DSM 15929</strain>
    </source>
</reference>
<dbReference type="OrthoDB" id="9800865at2"/>
<dbReference type="Gene3D" id="3.40.430.10">
    <property type="entry name" value="Dihydrofolate Reductase, subunit A"/>
    <property type="match status" value="1"/>
</dbReference>
<dbReference type="InterPro" id="IPR050765">
    <property type="entry name" value="Riboflavin_Biosynth_HTPR"/>
</dbReference>
<dbReference type="PANTHER" id="PTHR38011:SF7">
    <property type="entry name" value="2,5-DIAMINO-6-RIBOSYLAMINO-4(3H)-PYRIMIDINONE 5'-PHOSPHATE REDUCTASE"/>
    <property type="match status" value="1"/>
</dbReference>
<evidence type="ECO:0000313" key="6">
    <source>
        <dbReference type="Proteomes" id="UP000184386"/>
    </source>
</evidence>
<name>A0A1M6WLJ3_9FIRM</name>
<dbReference type="InterPro" id="IPR002734">
    <property type="entry name" value="RibDG_C"/>
</dbReference>
<dbReference type="GO" id="GO:0008703">
    <property type="term" value="F:5-amino-6-(5-phosphoribosylamino)uracil reductase activity"/>
    <property type="evidence" value="ECO:0007669"/>
    <property type="project" value="InterPro"/>
</dbReference>
<dbReference type="AlphaFoldDB" id="A0A1M6WLJ3"/>
<keyword evidence="2" id="KW-0521">NADP</keyword>
<accession>A0A1M6WLJ3</accession>
<evidence type="ECO:0000259" key="4">
    <source>
        <dbReference type="Pfam" id="PF01872"/>
    </source>
</evidence>
<dbReference type="PANTHER" id="PTHR38011">
    <property type="entry name" value="DIHYDROFOLATE REDUCTASE FAMILY PROTEIN (AFU_ORTHOLOGUE AFUA_8G06820)"/>
    <property type="match status" value="1"/>
</dbReference>
<gene>
    <name evidence="5" type="ORF">SAMN02745136_03724</name>
</gene>
<organism evidence="5 6">
    <name type="scientific">Anaerocolumna jejuensis DSM 15929</name>
    <dbReference type="NCBI Taxonomy" id="1121322"/>
    <lineage>
        <taxon>Bacteria</taxon>
        <taxon>Bacillati</taxon>
        <taxon>Bacillota</taxon>
        <taxon>Clostridia</taxon>
        <taxon>Lachnospirales</taxon>
        <taxon>Lachnospiraceae</taxon>
        <taxon>Anaerocolumna</taxon>
    </lineage>
</organism>
<evidence type="ECO:0000256" key="3">
    <source>
        <dbReference type="ARBA" id="ARBA00023002"/>
    </source>
</evidence>
<keyword evidence="3" id="KW-0560">Oxidoreductase</keyword>
<proteinExistence type="predicted"/>
<dbReference type="Pfam" id="PF01872">
    <property type="entry name" value="RibD_C"/>
    <property type="match status" value="1"/>
</dbReference>